<dbReference type="AlphaFoldDB" id="A0A8X6R2B0"/>
<evidence type="ECO:0000313" key="1">
    <source>
        <dbReference type="EMBL" id="GFU45027.1"/>
    </source>
</evidence>
<dbReference type="EMBL" id="BMAW01036674">
    <property type="protein sequence ID" value="GFU45027.1"/>
    <property type="molecule type" value="Genomic_DNA"/>
</dbReference>
<accession>A0A8X6R2B0</accession>
<name>A0A8X6R2B0_NEPPI</name>
<proteinExistence type="predicted"/>
<comment type="caution">
    <text evidence="1">The sequence shown here is derived from an EMBL/GenBank/DDBJ whole genome shotgun (WGS) entry which is preliminary data.</text>
</comment>
<protein>
    <submittedName>
        <fullName evidence="1">Uncharacterized protein</fullName>
    </submittedName>
</protein>
<dbReference type="Proteomes" id="UP000887013">
    <property type="component" value="Unassembled WGS sequence"/>
</dbReference>
<reference evidence="1" key="1">
    <citation type="submission" date="2020-08" db="EMBL/GenBank/DDBJ databases">
        <title>Multicomponent nature underlies the extraordinary mechanical properties of spider dragline silk.</title>
        <authorList>
            <person name="Kono N."/>
            <person name="Nakamura H."/>
            <person name="Mori M."/>
            <person name="Yoshida Y."/>
            <person name="Ohtoshi R."/>
            <person name="Malay A.D."/>
            <person name="Moran D.A.P."/>
            <person name="Tomita M."/>
            <person name="Numata K."/>
            <person name="Arakawa K."/>
        </authorList>
    </citation>
    <scope>NUCLEOTIDE SEQUENCE</scope>
</reference>
<evidence type="ECO:0000313" key="2">
    <source>
        <dbReference type="Proteomes" id="UP000887013"/>
    </source>
</evidence>
<organism evidence="1 2">
    <name type="scientific">Nephila pilipes</name>
    <name type="common">Giant wood spider</name>
    <name type="synonym">Nephila maculata</name>
    <dbReference type="NCBI Taxonomy" id="299642"/>
    <lineage>
        <taxon>Eukaryota</taxon>
        <taxon>Metazoa</taxon>
        <taxon>Ecdysozoa</taxon>
        <taxon>Arthropoda</taxon>
        <taxon>Chelicerata</taxon>
        <taxon>Arachnida</taxon>
        <taxon>Araneae</taxon>
        <taxon>Araneomorphae</taxon>
        <taxon>Entelegynae</taxon>
        <taxon>Araneoidea</taxon>
        <taxon>Nephilidae</taxon>
        <taxon>Nephila</taxon>
    </lineage>
</organism>
<sequence>MIVCMIKNKETDTKDINIFIETLKFWLQRKGYTFLLTPLKVGYKGNNPNELDLFRWNPPNFGKMVWIQHDSLPLWVSSQLSRSSLFSIINARPPRMALTSRPFLGCYRKVSPEVSFSDREGRESFPQVSG</sequence>
<keyword evidence="2" id="KW-1185">Reference proteome</keyword>
<gene>
    <name evidence="1" type="ORF">NPIL_440211</name>
</gene>